<sequence>MLANFALPKEKILSKFYAILIKERSTRNKRLSGFC</sequence>
<accession>A0A3B0TNL6</accession>
<gene>
    <name evidence="1" type="ORF">MNBD_BACTEROID01-2557</name>
</gene>
<name>A0A3B0TNL6_9ZZZZ</name>
<dbReference type="AlphaFoldDB" id="A0A3B0TNL6"/>
<organism evidence="1">
    <name type="scientific">hydrothermal vent metagenome</name>
    <dbReference type="NCBI Taxonomy" id="652676"/>
    <lineage>
        <taxon>unclassified sequences</taxon>
        <taxon>metagenomes</taxon>
        <taxon>ecological metagenomes</taxon>
    </lineage>
</organism>
<proteinExistence type="predicted"/>
<protein>
    <submittedName>
        <fullName evidence="1">Uncharacterized protein</fullName>
    </submittedName>
</protein>
<evidence type="ECO:0000313" key="1">
    <source>
        <dbReference type="EMBL" id="VAW19548.1"/>
    </source>
</evidence>
<reference evidence="1" key="1">
    <citation type="submission" date="2018-06" db="EMBL/GenBank/DDBJ databases">
        <authorList>
            <person name="Zhirakovskaya E."/>
        </authorList>
    </citation>
    <scope>NUCLEOTIDE SEQUENCE</scope>
</reference>
<dbReference type="EMBL" id="UOEP01000100">
    <property type="protein sequence ID" value="VAW19548.1"/>
    <property type="molecule type" value="Genomic_DNA"/>
</dbReference>